<dbReference type="Pfam" id="PF13439">
    <property type="entry name" value="Glyco_transf_4"/>
    <property type="match status" value="1"/>
</dbReference>
<keyword evidence="4" id="KW-1185">Reference proteome</keyword>
<dbReference type="InterPro" id="IPR001296">
    <property type="entry name" value="Glyco_trans_1"/>
</dbReference>
<dbReference type="OrthoDB" id="9802525at2"/>
<dbReference type="Proteomes" id="UP000012081">
    <property type="component" value="Unassembled WGS sequence"/>
</dbReference>
<feature type="domain" description="Glycosyl transferase family 1" evidence="1">
    <location>
        <begin position="214"/>
        <end position="377"/>
    </location>
</feature>
<evidence type="ECO:0000259" key="2">
    <source>
        <dbReference type="Pfam" id="PF13439"/>
    </source>
</evidence>
<dbReference type="EMBL" id="APBN01000002">
    <property type="protein sequence ID" value="EMT53400.1"/>
    <property type="molecule type" value="Genomic_DNA"/>
</dbReference>
<comment type="caution">
    <text evidence="3">The sequence shown here is derived from an EMBL/GenBank/DDBJ whole genome shotgun (WGS) entry which is preliminary data.</text>
</comment>
<dbReference type="PANTHER" id="PTHR45947:SF14">
    <property type="entry name" value="SLL1723 PROTEIN"/>
    <property type="match status" value="1"/>
</dbReference>
<evidence type="ECO:0000313" key="4">
    <source>
        <dbReference type="Proteomes" id="UP000012081"/>
    </source>
</evidence>
<accession>M8ED23</accession>
<evidence type="ECO:0000313" key="3">
    <source>
        <dbReference type="EMBL" id="EMT53400.1"/>
    </source>
</evidence>
<dbReference type="GO" id="GO:0016757">
    <property type="term" value="F:glycosyltransferase activity"/>
    <property type="evidence" value="ECO:0007669"/>
    <property type="project" value="InterPro"/>
</dbReference>
<dbReference type="STRING" id="1300222.I532_05290"/>
<dbReference type="PANTHER" id="PTHR45947">
    <property type="entry name" value="SULFOQUINOVOSYL TRANSFERASE SQD2"/>
    <property type="match status" value="1"/>
</dbReference>
<protein>
    <submittedName>
        <fullName evidence="3">Glycosyltransferase</fullName>
    </submittedName>
</protein>
<dbReference type="SUPFAM" id="SSF53756">
    <property type="entry name" value="UDP-Glycosyltransferase/glycogen phosphorylase"/>
    <property type="match status" value="1"/>
</dbReference>
<keyword evidence="3" id="KW-0808">Transferase</keyword>
<dbReference type="CDD" id="cd03801">
    <property type="entry name" value="GT4_PimA-like"/>
    <property type="match status" value="1"/>
</dbReference>
<reference evidence="3 4" key="1">
    <citation type="submission" date="2013-03" db="EMBL/GenBank/DDBJ databases">
        <title>Assembly of a new bacterial strain Brevibacillus borstelensis AK1.</title>
        <authorList>
            <person name="Rajan I."/>
            <person name="PoliReddy D."/>
            <person name="Sugumar T."/>
            <person name="Rathinam K."/>
            <person name="Alqarawi S."/>
            <person name="Khalil A.B."/>
            <person name="Sivakumar N."/>
        </authorList>
    </citation>
    <scope>NUCLEOTIDE SEQUENCE [LARGE SCALE GENOMIC DNA]</scope>
    <source>
        <strain evidence="3 4">AK1</strain>
    </source>
</reference>
<evidence type="ECO:0000259" key="1">
    <source>
        <dbReference type="Pfam" id="PF00534"/>
    </source>
</evidence>
<dbReference type="RefSeq" id="WP_003386859.1">
    <property type="nucleotide sequence ID" value="NZ_APBN01000002.1"/>
</dbReference>
<dbReference type="Pfam" id="PF00534">
    <property type="entry name" value="Glycos_transf_1"/>
    <property type="match status" value="1"/>
</dbReference>
<organism evidence="3 4">
    <name type="scientific">Brevibacillus borstelensis AK1</name>
    <dbReference type="NCBI Taxonomy" id="1300222"/>
    <lineage>
        <taxon>Bacteria</taxon>
        <taxon>Bacillati</taxon>
        <taxon>Bacillota</taxon>
        <taxon>Bacilli</taxon>
        <taxon>Bacillales</taxon>
        <taxon>Paenibacillaceae</taxon>
        <taxon>Brevibacillus</taxon>
    </lineage>
</organism>
<sequence>MNILLATYWILPHVGGVDTYLRTLKQGLEERGHQVDLLGHHPDMSRVHLLDDKKSVEKKPIHLPVYDILMDYFDREFPLLDHWARYRLIERHVFEMATVMLELNQYDLVHTQDIISTRALSRVIPKHIPHVATIHGMIHDEFVLTGEIDQADSMRWKYSYLEEKLGCSSADATILPTEWLRREFTNRFSVAPEKLTVVPYGLQAEAIAQQTDAIQHIPRSDGKQVIICPARLVPYKGQRYLIEALAKLARVRDDFVCQFAGEGPDRTELEALVGQHNLDHHIEFLGNRSDIFHLLKQASIFVLPSLVENHSLAIMEAQIIGLPIVTTRVGGNAELVSHHHTGLLVEPQNSEELFQALLMLMNNKTLREKLSHDARRWARKYWRHDFMVNRTLEVYEQVRLHKK</sequence>
<gene>
    <name evidence="3" type="ORF">I532_05290</name>
</gene>
<dbReference type="InterPro" id="IPR050194">
    <property type="entry name" value="Glycosyltransferase_grp1"/>
</dbReference>
<dbReference type="InterPro" id="IPR028098">
    <property type="entry name" value="Glyco_trans_4-like_N"/>
</dbReference>
<feature type="domain" description="Glycosyltransferase subfamily 4-like N-terminal" evidence="2">
    <location>
        <begin position="14"/>
        <end position="202"/>
    </location>
</feature>
<dbReference type="PATRIC" id="fig|1300222.3.peg.1083"/>
<dbReference type="Gene3D" id="3.40.50.2000">
    <property type="entry name" value="Glycogen Phosphorylase B"/>
    <property type="match status" value="2"/>
</dbReference>
<proteinExistence type="predicted"/>
<name>M8ED23_9BACL</name>
<dbReference type="AlphaFoldDB" id="M8ED23"/>